<dbReference type="SUPFAM" id="SSF57802">
    <property type="entry name" value="Rubredoxin-like"/>
    <property type="match status" value="1"/>
</dbReference>
<dbReference type="PANTHER" id="PTHR47627">
    <property type="entry name" value="RUBREDOXIN"/>
    <property type="match status" value="1"/>
</dbReference>
<evidence type="ECO:0000256" key="3">
    <source>
        <dbReference type="ARBA" id="ARBA00022723"/>
    </source>
</evidence>
<organism evidence="8 9">
    <name type="scientific">Pseudomonas poae</name>
    <dbReference type="NCBI Taxonomy" id="200451"/>
    <lineage>
        <taxon>Bacteria</taxon>
        <taxon>Pseudomonadati</taxon>
        <taxon>Pseudomonadota</taxon>
        <taxon>Gammaproteobacteria</taxon>
        <taxon>Pseudomonadales</taxon>
        <taxon>Pseudomonadaceae</taxon>
        <taxon>Pseudomonas</taxon>
    </lineage>
</organism>
<keyword evidence="9" id="KW-1185">Reference proteome</keyword>
<dbReference type="GO" id="GO:0009055">
    <property type="term" value="F:electron transfer activity"/>
    <property type="evidence" value="ECO:0007669"/>
    <property type="project" value="TreeGrafter"/>
</dbReference>
<feature type="domain" description="Rubredoxin-like" evidence="7">
    <location>
        <begin position="2"/>
        <end position="53"/>
    </location>
</feature>
<dbReference type="PRINTS" id="PR00163">
    <property type="entry name" value="RUBREDOXIN"/>
</dbReference>
<dbReference type="PROSITE" id="PS50903">
    <property type="entry name" value="RUBREDOXIN_LIKE"/>
    <property type="match status" value="1"/>
</dbReference>
<evidence type="ECO:0000256" key="2">
    <source>
        <dbReference type="ARBA" id="ARBA00022448"/>
    </source>
</evidence>
<dbReference type="RefSeq" id="WP_105698017.1">
    <property type="nucleotide sequence ID" value="NZ_CP159260.1"/>
</dbReference>
<evidence type="ECO:0000256" key="6">
    <source>
        <dbReference type="RuleBase" id="RU003820"/>
    </source>
</evidence>
<protein>
    <recommendedName>
        <fullName evidence="6">Rubredoxin</fullName>
    </recommendedName>
</protein>
<dbReference type="Gene3D" id="2.20.28.10">
    <property type="match status" value="1"/>
</dbReference>
<comment type="cofactor">
    <cofactor evidence="1 6">
        <name>Fe(3+)</name>
        <dbReference type="ChEBI" id="CHEBI:29034"/>
    </cofactor>
</comment>
<dbReference type="InterPro" id="IPR024934">
    <property type="entry name" value="Rubredoxin-like_dom"/>
</dbReference>
<evidence type="ECO:0000313" key="9">
    <source>
        <dbReference type="Proteomes" id="UP000238045"/>
    </source>
</evidence>
<dbReference type="AlphaFoldDB" id="A0A2S9EJE2"/>
<dbReference type="Pfam" id="PF00301">
    <property type="entry name" value="Rubredoxin"/>
    <property type="match status" value="1"/>
</dbReference>
<evidence type="ECO:0000256" key="4">
    <source>
        <dbReference type="ARBA" id="ARBA00022982"/>
    </source>
</evidence>
<name>A0A2S9EJE2_9PSED</name>
<dbReference type="CDD" id="cd00730">
    <property type="entry name" value="rubredoxin"/>
    <property type="match status" value="1"/>
</dbReference>
<sequence>MYKTYECQICHYVYSEASGESLVGIGAGVRWEDLGDEFQCPHCQAKKKMFKEVVS</sequence>
<keyword evidence="2" id="KW-0813">Transport</keyword>
<dbReference type="InterPro" id="IPR024935">
    <property type="entry name" value="Rubredoxin_dom"/>
</dbReference>
<evidence type="ECO:0000259" key="7">
    <source>
        <dbReference type="PROSITE" id="PS50903"/>
    </source>
</evidence>
<proteinExistence type="inferred from homology"/>
<dbReference type="PANTHER" id="PTHR47627:SF1">
    <property type="entry name" value="RUBREDOXIN-1-RELATED"/>
    <property type="match status" value="1"/>
</dbReference>
<evidence type="ECO:0000256" key="5">
    <source>
        <dbReference type="ARBA" id="ARBA00023004"/>
    </source>
</evidence>
<keyword evidence="4 6" id="KW-0249">Electron transport</keyword>
<keyword evidence="5 6" id="KW-0408">Iron</keyword>
<comment type="caution">
    <text evidence="8">The sequence shown here is derived from an EMBL/GenBank/DDBJ whole genome shotgun (WGS) entry which is preliminary data.</text>
</comment>
<accession>A0A2S9EJE2</accession>
<keyword evidence="3 6" id="KW-0479">Metal-binding</keyword>
<comment type="similarity">
    <text evidence="6">Belongs to the rubredoxin family.</text>
</comment>
<dbReference type="GO" id="GO:0005506">
    <property type="term" value="F:iron ion binding"/>
    <property type="evidence" value="ECO:0007669"/>
    <property type="project" value="UniProtKB-UniRule"/>
</dbReference>
<dbReference type="Proteomes" id="UP000238045">
    <property type="component" value="Unassembled WGS sequence"/>
</dbReference>
<evidence type="ECO:0000256" key="1">
    <source>
        <dbReference type="ARBA" id="ARBA00001965"/>
    </source>
</evidence>
<reference evidence="8 9" key="1">
    <citation type="submission" date="2017-09" db="EMBL/GenBank/DDBJ databases">
        <title>Genomic, metabolic, and phenotypic characteristics of bacterial isolates from the natural microbiome of the model nematode Caenorhabditis elegans.</title>
        <authorList>
            <person name="Zimmermann J."/>
            <person name="Obeng N."/>
            <person name="Yang W."/>
            <person name="Obeng O."/>
            <person name="Kissoyan K."/>
            <person name="Pees B."/>
            <person name="Dirksen P."/>
            <person name="Hoppner M."/>
            <person name="Franke A."/>
            <person name="Rosenstiel P."/>
            <person name="Leippe M."/>
            <person name="Dierking K."/>
            <person name="Kaleta C."/>
            <person name="Schulenburg H."/>
        </authorList>
    </citation>
    <scope>NUCLEOTIDE SEQUENCE [LARGE SCALE GENOMIC DNA]</scope>
    <source>
        <strain evidence="8 9">MYb117</strain>
    </source>
</reference>
<gene>
    <name evidence="8" type="ORF">CQZ99_18115</name>
</gene>
<dbReference type="InterPro" id="IPR050526">
    <property type="entry name" value="Rubredoxin_ET"/>
</dbReference>
<evidence type="ECO:0000313" key="8">
    <source>
        <dbReference type="EMBL" id="PRC15424.1"/>
    </source>
</evidence>
<dbReference type="EMBL" id="PCQL01000019">
    <property type="protein sequence ID" value="PRC15424.1"/>
    <property type="molecule type" value="Genomic_DNA"/>
</dbReference>
<dbReference type="GO" id="GO:0043448">
    <property type="term" value="P:alkane catabolic process"/>
    <property type="evidence" value="ECO:0007669"/>
    <property type="project" value="TreeGrafter"/>
</dbReference>